<evidence type="ECO:0000256" key="2">
    <source>
        <dbReference type="ARBA" id="ARBA00030602"/>
    </source>
</evidence>
<gene>
    <name evidence="4" type="ORF">ACFQPS_01370</name>
</gene>
<dbReference type="RefSeq" id="WP_377355799.1">
    <property type="nucleotide sequence ID" value="NZ_JBHTCM010000004.1"/>
</dbReference>
<dbReference type="Gene3D" id="3.10.490.10">
    <property type="entry name" value="Gamma-glutamyl cyclotransferase-like"/>
    <property type="match status" value="1"/>
</dbReference>
<dbReference type="GO" id="GO:0016746">
    <property type="term" value="F:acyltransferase activity"/>
    <property type="evidence" value="ECO:0007669"/>
    <property type="project" value="UniProtKB-KW"/>
</dbReference>
<protein>
    <recommendedName>
        <fullName evidence="2">Putative gamma-glutamylcyclotransferase</fullName>
    </recommendedName>
</protein>
<evidence type="ECO:0000313" key="5">
    <source>
        <dbReference type="Proteomes" id="UP001596456"/>
    </source>
</evidence>
<proteinExistence type="predicted"/>
<keyword evidence="5" id="KW-1185">Reference proteome</keyword>
<dbReference type="Proteomes" id="UP001596456">
    <property type="component" value="Unassembled WGS sequence"/>
</dbReference>
<dbReference type="PANTHER" id="PTHR31544:SF2">
    <property type="entry name" value="AIG2-LIKE PROTEIN D"/>
    <property type="match status" value="1"/>
</dbReference>
<reference evidence="5" key="1">
    <citation type="journal article" date="2019" name="Int. J. Syst. Evol. Microbiol.">
        <title>The Global Catalogue of Microorganisms (GCM) 10K type strain sequencing project: providing services to taxonomists for standard genome sequencing and annotation.</title>
        <authorList>
            <consortium name="The Broad Institute Genomics Platform"/>
            <consortium name="The Broad Institute Genome Sequencing Center for Infectious Disease"/>
            <person name="Wu L."/>
            <person name="Ma J."/>
        </authorList>
    </citation>
    <scope>NUCLEOTIDE SEQUENCE [LARGE SCALE GENOMIC DNA]</scope>
    <source>
        <strain evidence="5">CGMCC 1.16275</strain>
    </source>
</reference>
<dbReference type="EMBL" id="JBHTCM010000004">
    <property type="protein sequence ID" value="MFC7331801.1"/>
    <property type="molecule type" value="Genomic_DNA"/>
</dbReference>
<keyword evidence="4" id="KW-0012">Acyltransferase</keyword>
<dbReference type="InterPro" id="IPR036568">
    <property type="entry name" value="GGCT-like_sf"/>
</dbReference>
<organism evidence="4 5">
    <name type="scientific">Rhodocista pekingensis</name>
    <dbReference type="NCBI Taxonomy" id="201185"/>
    <lineage>
        <taxon>Bacteria</taxon>
        <taxon>Pseudomonadati</taxon>
        <taxon>Pseudomonadota</taxon>
        <taxon>Alphaproteobacteria</taxon>
        <taxon>Rhodospirillales</taxon>
        <taxon>Azospirillaceae</taxon>
        <taxon>Rhodocista</taxon>
    </lineage>
</organism>
<dbReference type="InterPro" id="IPR045038">
    <property type="entry name" value="AIG2-like"/>
</dbReference>
<name>A0ABW2KP81_9PROT</name>
<dbReference type="InterPro" id="IPR009288">
    <property type="entry name" value="AIG2-like_dom"/>
</dbReference>
<evidence type="ECO:0000259" key="3">
    <source>
        <dbReference type="Pfam" id="PF06094"/>
    </source>
</evidence>
<dbReference type="PANTHER" id="PTHR31544">
    <property type="entry name" value="AIG2-LIKE PROTEIN D"/>
    <property type="match status" value="1"/>
</dbReference>
<dbReference type="SUPFAM" id="SSF110857">
    <property type="entry name" value="Gamma-glutamyl cyclotransferase-like"/>
    <property type="match status" value="1"/>
</dbReference>
<dbReference type="InterPro" id="IPR013024">
    <property type="entry name" value="GGCT-like"/>
</dbReference>
<sequence length="162" mass="17153">MLLFAFGTLMDAEVRALVLGRASPDAEARPAVLPDHRRVRVAGEVYPAVVPDPGGAVAGLLLPLRSAGECERVQYFEGLHQILRDHTVRCRRDGPVTALVCTSADTLRIEAEAWSFAAWRARHKAVYLPATAAYMAGFGRVGVRDALAGWAGSLAGTASAGG</sequence>
<feature type="domain" description="Gamma-glutamylcyclotransferase AIG2-like" evidence="3">
    <location>
        <begin position="3"/>
        <end position="103"/>
    </location>
</feature>
<evidence type="ECO:0000256" key="1">
    <source>
        <dbReference type="ARBA" id="ARBA00022679"/>
    </source>
</evidence>
<dbReference type="Pfam" id="PF06094">
    <property type="entry name" value="GGACT"/>
    <property type="match status" value="1"/>
</dbReference>
<comment type="caution">
    <text evidence="4">The sequence shown here is derived from an EMBL/GenBank/DDBJ whole genome shotgun (WGS) entry which is preliminary data.</text>
</comment>
<dbReference type="CDD" id="cd06661">
    <property type="entry name" value="GGCT_like"/>
    <property type="match status" value="1"/>
</dbReference>
<keyword evidence="1 4" id="KW-0808">Transferase</keyword>
<evidence type="ECO:0000313" key="4">
    <source>
        <dbReference type="EMBL" id="MFC7331801.1"/>
    </source>
</evidence>
<accession>A0ABW2KP81</accession>